<dbReference type="Pfam" id="PF00450">
    <property type="entry name" value="Peptidase_S10"/>
    <property type="match status" value="1"/>
</dbReference>
<protein>
    <submittedName>
        <fullName evidence="3">Peptidase S10</fullName>
    </submittedName>
</protein>
<name>A0A1A9IA73_9BACT</name>
<gene>
    <name evidence="3" type="ORF">A8C56_22950</name>
</gene>
<dbReference type="GO" id="GO:0004185">
    <property type="term" value="F:serine-type carboxypeptidase activity"/>
    <property type="evidence" value="ECO:0007669"/>
    <property type="project" value="InterPro"/>
</dbReference>
<dbReference type="RefSeq" id="WP_067761020.1">
    <property type="nucleotide sequence ID" value="NZ_CP015772.1"/>
</dbReference>
<proteinExistence type="predicted"/>
<dbReference type="STRING" id="1176587.A8C56_22950"/>
<dbReference type="Proteomes" id="UP000077667">
    <property type="component" value="Chromosome"/>
</dbReference>
<feature type="chain" id="PRO_5008390102" evidence="2">
    <location>
        <begin position="20"/>
        <end position="516"/>
    </location>
</feature>
<sequence length="516" mass="57851">MKKFLAGLLVLGLFTNLQAQNKKDTTAHRPDTAEKAASFDYKKPHKSETSGTVTVEGKAISYKAVAGLLVLKNADDQPTISMSYTYYYKADEKDKSQRPITFIYNGGPGSATLWLHMGAWGPQKVYLNEQGRTKAPFRTVNNDFSLLDVSDLVFIDAPGTGFGKIITKEMGGAGTPKDFFGIDQDGTAFTDFIQKFITENNRWNSPKYLFGESYGTFRSAVVSNLLLQRGIGLNGVILLSQLLTYGLMTETTSQNPGDGLPFQLVLPSFAATAWYHHKIPNQPAELEPFLREVEQFALNDYAVALNKGATLDAASFNKIAEKLHNYTGLPVDYIKKANLRIIGPQFEQTLLGDSSSITGRLDSRFSGKAIDPLSEYAEYDPMDAYIDAPFTATFNNYMRTTLNFGKELDYKTFGNVHPWDFKRRGFVGFPNVMNDLARAMIYDPDLKVMLNAGYFDLGTPYFEGIYEMQHLPMPAELQKNIQYAQYKSGHMVYLHKESLKELHDNVAKFIQSTYHN</sequence>
<feature type="signal peptide" evidence="2">
    <location>
        <begin position="1"/>
        <end position="19"/>
    </location>
</feature>
<organism evidence="3 4">
    <name type="scientific">Niabella ginsenosidivorans</name>
    <dbReference type="NCBI Taxonomy" id="1176587"/>
    <lineage>
        <taxon>Bacteria</taxon>
        <taxon>Pseudomonadati</taxon>
        <taxon>Bacteroidota</taxon>
        <taxon>Chitinophagia</taxon>
        <taxon>Chitinophagales</taxon>
        <taxon>Chitinophagaceae</taxon>
        <taxon>Niabella</taxon>
    </lineage>
</organism>
<evidence type="ECO:0000313" key="4">
    <source>
        <dbReference type="Proteomes" id="UP000077667"/>
    </source>
</evidence>
<dbReference type="KEGG" id="nia:A8C56_22950"/>
<dbReference type="SUPFAM" id="SSF53474">
    <property type="entry name" value="alpha/beta-Hydrolases"/>
    <property type="match status" value="1"/>
</dbReference>
<keyword evidence="4" id="KW-1185">Reference proteome</keyword>
<reference evidence="3 4" key="1">
    <citation type="submission" date="2016-05" db="EMBL/GenBank/DDBJ databases">
        <title>Niabella ginsenosidivorans BS26 whole genome sequencing.</title>
        <authorList>
            <person name="Im W.T."/>
            <person name="Siddiqi M.Z."/>
        </authorList>
    </citation>
    <scope>NUCLEOTIDE SEQUENCE [LARGE SCALE GENOMIC DNA]</scope>
    <source>
        <strain evidence="3 4">BS26</strain>
    </source>
</reference>
<evidence type="ECO:0000256" key="2">
    <source>
        <dbReference type="SAM" id="SignalP"/>
    </source>
</evidence>
<dbReference type="GO" id="GO:0006508">
    <property type="term" value="P:proteolysis"/>
    <property type="evidence" value="ECO:0007669"/>
    <property type="project" value="InterPro"/>
</dbReference>
<feature type="compositionally biased region" description="Basic and acidic residues" evidence="1">
    <location>
        <begin position="22"/>
        <end position="34"/>
    </location>
</feature>
<dbReference type="InterPro" id="IPR029058">
    <property type="entry name" value="AB_hydrolase_fold"/>
</dbReference>
<feature type="region of interest" description="Disordered" evidence="1">
    <location>
        <begin position="22"/>
        <end position="50"/>
    </location>
</feature>
<accession>A0A1A9IA73</accession>
<dbReference type="InterPro" id="IPR001563">
    <property type="entry name" value="Peptidase_S10"/>
</dbReference>
<dbReference type="Gene3D" id="3.40.50.1820">
    <property type="entry name" value="alpha/beta hydrolase"/>
    <property type="match status" value="1"/>
</dbReference>
<evidence type="ECO:0000256" key="1">
    <source>
        <dbReference type="SAM" id="MobiDB-lite"/>
    </source>
</evidence>
<dbReference type="AlphaFoldDB" id="A0A1A9IA73"/>
<keyword evidence="2" id="KW-0732">Signal</keyword>
<evidence type="ECO:0000313" key="3">
    <source>
        <dbReference type="EMBL" id="ANH83454.1"/>
    </source>
</evidence>
<dbReference type="OrthoDB" id="9770107at2"/>
<dbReference type="EMBL" id="CP015772">
    <property type="protein sequence ID" value="ANH83454.1"/>
    <property type="molecule type" value="Genomic_DNA"/>
</dbReference>